<proteinExistence type="predicted"/>
<accession>A0ABV9X9J1</accession>
<gene>
    <name evidence="1" type="ORF">ACFPM3_04390</name>
</gene>
<name>A0ABV9X9J1_9ACTN</name>
<evidence type="ECO:0008006" key="3">
    <source>
        <dbReference type="Google" id="ProtNLM"/>
    </source>
</evidence>
<sequence>MKLQFLEPLYQQDRPVASVYLDTSRDIDEPDRAVEVRWRHLRDSLLAHDADPATVRAIEAEIGTDREIAGQHGQAVFAAGGRVLLAECLPRPPDRDSARYGTVPDTVPLCLQHAPDIPYAAVATHRLHTGEHGAHDEIEIDVSVGSWPISRVAPPHEIHERIPADDWPREAEQLLAELTDGGDGPRTGATEAIVVSGDPWAANTITRLAPKRLQDRFTKIKNGGRHQPEPGRTVLEEDLAGLFADRMRARDQQQLDAFQSQRARRPGDVEGLAAAVAALQRGQAQALVLTTPRPPGRRLWVGSEPNRLALSGHDLRAFGVDYFWEEDADAALIRAAVATHAELIVRPHDDPPLQDGTGVLLRYTGA</sequence>
<evidence type="ECO:0000313" key="1">
    <source>
        <dbReference type="EMBL" id="MFC5021393.1"/>
    </source>
</evidence>
<dbReference type="RefSeq" id="WP_345693357.1">
    <property type="nucleotide sequence ID" value="NZ_BAABIT010000001.1"/>
</dbReference>
<comment type="caution">
    <text evidence="1">The sequence shown here is derived from an EMBL/GenBank/DDBJ whole genome shotgun (WGS) entry which is preliminary data.</text>
</comment>
<dbReference type="EMBL" id="JBHSJD010000002">
    <property type="protein sequence ID" value="MFC5021393.1"/>
    <property type="molecule type" value="Genomic_DNA"/>
</dbReference>
<keyword evidence="2" id="KW-1185">Reference proteome</keyword>
<dbReference type="Pfam" id="PF18844">
    <property type="entry name" value="baeRF_family2"/>
    <property type="match status" value="1"/>
</dbReference>
<evidence type="ECO:0000313" key="2">
    <source>
        <dbReference type="Proteomes" id="UP001595829"/>
    </source>
</evidence>
<protein>
    <recommendedName>
        <fullName evidence="3">Peptide chain release factor 1</fullName>
    </recommendedName>
</protein>
<organism evidence="1 2">
    <name type="scientific">Streptomyces coeruleoprunus</name>
    <dbReference type="NCBI Taxonomy" id="285563"/>
    <lineage>
        <taxon>Bacteria</taxon>
        <taxon>Bacillati</taxon>
        <taxon>Actinomycetota</taxon>
        <taxon>Actinomycetes</taxon>
        <taxon>Kitasatosporales</taxon>
        <taxon>Streptomycetaceae</taxon>
        <taxon>Streptomyces</taxon>
    </lineage>
</organism>
<reference evidence="2" key="1">
    <citation type="journal article" date="2019" name="Int. J. Syst. Evol. Microbiol.">
        <title>The Global Catalogue of Microorganisms (GCM) 10K type strain sequencing project: providing services to taxonomists for standard genome sequencing and annotation.</title>
        <authorList>
            <consortium name="The Broad Institute Genomics Platform"/>
            <consortium name="The Broad Institute Genome Sequencing Center for Infectious Disease"/>
            <person name="Wu L."/>
            <person name="Ma J."/>
        </authorList>
    </citation>
    <scope>NUCLEOTIDE SEQUENCE [LARGE SCALE GENOMIC DNA]</scope>
    <source>
        <strain evidence="2">CGMCC 4.1648</strain>
    </source>
</reference>
<dbReference type="Proteomes" id="UP001595829">
    <property type="component" value="Unassembled WGS sequence"/>
</dbReference>
<dbReference type="InterPro" id="IPR040701">
    <property type="entry name" value="Bact_RF_family2"/>
</dbReference>